<gene>
    <name evidence="1" type="ORF">CWC39_08090</name>
</gene>
<evidence type="ECO:0000313" key="1">
    <source>
        <dbReference type="EMBL" id="RAV33502.1"/>
    </source>
</evidence>
<organism evidence="1 2">
    <name type="scientific">Corynebacterium heidelbergense</name>
    <dbReference type="NCBI Taxonomy" id="2055947"/>
    <lineage>
        <taxon>Bacteria</taxon>
        <taxon>Bacillati</taxon>
        <taxon>Actinomycetota</taxon>
        <taxon>Actinomycetes</taxon>
        <taxon>Mycobacteriales</taxon>
        <taxon>Corynebacteriaceae</taxon>
        <taxon>Corynebacterium</taxon>
    </lineage>
</organism>
<reference evidence="1 2" key="1">
    <citation type="journal article" date="2018" name="Syst. Appl. Microbiol.">
        <title>Corynebacterium heidelbergense sp. nov., isolated from the preen glands of Egyptian geese (Alopochen aegyptiacus).</title>
        <authorList>
            <person name="Braun M.S."/>
            <person name="Wang E."/>
            <person name="Zimmermann S."/>
            <person name="Wink M."/>
        </authorList>
    </citation>
    <scope>NUCLEOTIDE SEQUENCE [LARGE SCALE GENOMIC DNA]</scope>
    <source>
        <strain evidence="1 2">DSM 104638</strain>
    </source>
</reference>
<dbReference type="Proteomes" id="UP000251047">
    <property type="component" value="Unassembled WGS sequence"/>
</dbReference>
<dbReference type="EMBL" id="PHQP01000067">
    <property type="protein sequence ID" value="RAV33502.1"/>
    <property type="molecule type" value="Genomic_DNA"/>
</dbReference>
<dbReference type="Pfam" id="PF20060">
    <property type="entry name" value="DUF6459"/>
    <property type="match status" value="1"/>
</dbReference>
<proteinExistence type="predicted"/>
<protein>
    <submittedName>
        <fullName evidence="1">Uncharacterized protein</fullName>
    </submittedName>
</protein>
<dbReference type="InterPro" id="IPR045596">
    <property type="entry name" value="DUF6459"/>
</dbReference>
<accession>A0A364VA22</accession>
<sequence length="151" mass="16489">MVPAPIYTDCTTAKRSPLPPPAPGHVARLVQVWLEAWDGHRAPASLRKGPFAGEIIERLILQRELAARNAGATPRRQSGASVVSVRVQAPAHRTAAPKVPFCASVRRGSRIRAVAGYLQFYRPRRQQSHAGGLYGPRRAPSGWVMTSVRLI</sequence>
<evidence type="ECO:0000313" key="2">
    <source>
        <dbReference type="Proteomes" id="UP000251047"/>
    </source>
</evidence>
<dbReference type="OrthoDB" id="4404901at2"/>
<name>A0A364VA22_9CORY</name>
<comment type="caution">
    <text evidence="1">The sequence shown here is derived from an EMBL/GenBank/DDBJ whole genome shotgun (WGS) entry which is preliminary data.</text>
</comment>
<dbReference type="AlphaFoldDB" id="A0A364VA22"/>